<organism evidence="2 3">
    <name type="scientific">Elysia crispata</name>
    <name type="common">lettuce slug</name>
    <dbReference type="NCBI Taxonomy" id="231223"/>
    <lineage>
        <taxon>Eukaryota</taxon>
        <taxon>Metazoa</taxon>
        <taxon>Spiralia</taxon>
        <taxon>Lophotrochozoa</taxon>
        <taxon>Mollusca</taxon>
        <taxon>Gastropoda</taxon>
        <taxon>Heterobranchia</taxon>
        <taxon>Euthyneura</taxon>
        <taxon>Panpulmonata</taxon>
        <taxon>Sacoglossa</taxon>
        <taxon>Placobranchoidea</taxon>
        <taxon>Plakobranchidae</taxon>
        <taxon>Elysia</taxon>
    </lineage>
</organism>
<evidence type="ECO:0000313" key="2">
    <source>
        <dbReference type="EMBL" id="KAK3723866.1"/>
    </source>
</evidence>
<sequence>MLGAVTSRLTIQPPRHLIWNLTQNPWGCNIEAHDSATKTFGLEPDTKCLETSERTREPTSTQQSNNQRI</sequence>
<accession>A0AAE1CP53</accession>
<dbReference type="EMBL" id="JAWDGP010007354">
    <property type="protein sequence ID" value="KAK3723866.1"/>
    <property type="molecule type" value="Genomic_DNA"/>
</dbReference>
<gene>
    <name evidence="2" type="ORF">RRG08_008670</name>
</gene>
<evidence type="ECO:0000313" key="3">
    <source>
        <dbReference type="Proteomes" id="UP001283361"/>
    </source>
</evidence>
<keyword evidence="3" id="KW-1185">Reference proteome</keyword>
<comment type="caution">
    <text evidence="2">The sequence shown here is derived from an EMBL/GenBank/DDBJ whole genome shotgun (WGS) entry which is preliminary data.</text>
</comment>
<proteinExistence type="predicted"/>
<dbReference type="AlphaFoldDB" id="A0AAE1CP53"/>
<protein>
    <submittedName>
        <fullName evidence="2">Uncharacterized protein</fullName>
    </submittedName>
</protein>
<name>A0AAE1CP53_9GAST</name>
<dbReference type="Proteomes" id="UP001283361">
    <property type="component" value="Unassembled WGS sequence"/>
</dbReference>
<reference evidence="2" key="1">
    <citation type="journal article" date="2023" name="G3 (Bethesda)">
        <title>A reference genome for the long-term kleptoplast-retaining sea slug Elysia crispata morphotype clarki.</title>
        <authorList>
            <person name="Eastman K.E."/>
            <person name="Pendleton A.L."/>
            <person name="Shaikh M.A."/>
            <person name="Suttiyut T."/>
            <person name="Ogas R."/>
            <person name="Tomko P."/>
            <person name="Gavelis G."/>
            <person name="Widhalm J.R."/>
            <person name="Wisecaver J.H."/>
        </authorList>
    </citation>
    <scope>NUCLEOTIDE SEQUENCE</scope>
    <source>
        <strain evidence="2">ECLA1</strain>
    </source>
</reference>
<feature type="region of interest" description="Disordered" evidence="1">
    <location>
        <begin position="41"/>
        <end position="69"/>
    </location>
</feature>
<feature type="compositionally biased region" description="Basic and acidic residues" evidence="1">
    <location>
        <begin position="44"/>
        <end position="57"/>
    </location>
</feature>
<evidence type="ECO:0000256" key="1">
    <source>
        <dbReference type="SAM" id="MobiDB-lite"/>
    </source>
</evidence>